<gene>
    <name evidence="2" type="ORF">PAPYR_10919</name>
</gene>
<organism evidence="2 3">
    <name type="scientific">Paratrimastix pyriformis</name>
    <dbReference type="NCBI Taxonomy" id="342808"/>
    <lineage>
        <taxon>Eukaryota</taxon>
        <taxon>Metamonada</taxon>
        <taxon>Preaxostyla</taxon>
        <taxon>Paratrimastigidae</taxon>
        <taxon>Paratrimastix</taxon>
    </lineage>
</organism>
<reference evidence="2" key="1">
    <citation type="journal article" date="2022" name="bioRxiv">
        <title>Genomics of Preaxostyla Flagellates Illuminates Evolutionary Transitions and the Path Towards Mitochondrial Loss.</title>
        <authorList>
            <person name="Novak L.V.F."/>
            <person name="Treitli S.C."/>
            <person name="Pyrih J."/>
            <person name="Halakuc P."/>
            <person name="Pipaliya S.V."/>
            <person name="Vacek V."/>
            <person name="Brzon O."/>
            <person name="Soukal P."/>
            <person name="Eme L."/>
            <person name="Dacks J.B."/>
            <person name="Karnkowska A."/>
            <person name="Elias M."/>
            <person name="Hampl V."/>
        </authorList>
    </citation>
    <scope>NUCLEOTIDE SEQUENCE</scope>
    <source>
        <strain evidence="2">RCP-MX</strain>
    </source>
</reference>
<feature type="region of interest" description="Disordered" evidence="1">
    <location>
        <begin position="134"/>
        <end position="156"/>
    </location>
</feature>
<feature type="region of interest" description="Disordered" evidence="1">
    <location>
        <begin position="51"/>
        <end position="71"/>
    </location>
</feature>
<proteinExistence type="predicted"/>
<dbReference type="InterPro" id="IPR053720">
    <property type="entry name" value="Psm_Assembly_Chaperone"/>
</dbReference>
<name>A0ABQ8U4W7_9EUKA</name>
<evidence type="ECO:0008006" key="4">
    <source>
        <dbReference type="Google" id="ProtNLM"/>
    </source>
</evidence>
<dbReference type="InterPro" id="IPR018788">
    <property type="entry name" value="Proteasome_assmbl_chp_3"/>
</dbReference>
<dbReference type="Pfam" id="PF10178">
    <property type="entry name" value="PAC3"/>
    <property type="match status" value="1"/>
</dbReference>
<dbReference type="EMBL" id="JAPMOS010000161">
    <property type="protein sequence ID" value="KAJ4454377.1"/>
    <property type="molecule type" value="Genomic_DNA"/>
</dbReference>
<dbReference type="PANTHER" id="PTHR31051:SF1">
    <property type="entry name" value="PROTEASOME ASSEMBLY CHAPERONE 3"/>
    <property type="match status" value="1"/>
</dbReference>
<evidence type="ECO:0000256" key="1">
    <source>
        <dbReference type="SAM" id="MobiDB-lite"/>
    </source>
</evidence>
<dbReference type="PANTHER" id="PTHR31051">
    <property type="entry name" value="PROTEASOME ASSEMBLY CHAPERONE 3"/>
    <property type="match status" value="1"/>
</dbReference>
<sequence length="156" mass="16623">MSFPVRTLQAVLPLPPNDVQIIVSVFSDRVLVAITQTGRLATLLKVQRDDRASGEVPPSLNPDASSSHHPTFDVDPLLGAPTRGHVAHVYARGVGEVVCEALGRQTVTLVSVSLKDERPEVYRRVLSTLRELLSGKPPAPGEQPHTAPAQSVTAGA</sequence>
<comment type="caution">
    <text evidence="2">The sequence shown here is derived from an EMBL/GenBank/DDBJ whole genome shotgun (WGS) entry which is preliminary data.</text>
</comment>
<dbReference type="Gene3D" id="3.30.230.90">
    <property type="match status" value="1"/>
</dbReference>
<dbReference type="Proteomes" id="UP001141327">
    <property type="component" value="Unassembled WGS sequence"/>
</dbReference>
<protein>
    <recommendedName>
        <fullName evidence="4">Proteasome assembly chaperone 3</fullName>
    </recommendedName>
</protein>
<accession>A0ABQ8U4W7</accession>
<evidence type="ECO:0000313" key="3">
    <source>
        <dbReference type="Proteomes" id="UP001141327"/>
    </source>
</evidence>
<evidence type="ECO:0000313" key="2">
    <source>
        <dbReference type="EMBL" id="KAJ4454377.1"/>
    </source>
</evidence>
<keyword evidence="3" id="KW-1185">Reference proteome</keyword>